<evidence type="ECO:0000313" key="9">
    <source>
        <dbReference type="Proteomes" id="UP000239322"/>
    </source>
</evidence>
<dbReference type="Gene3D" id="3.30.460.10">
    <property type="entry name" value="Beta Polymerase, domain 2"/>
    <property type="match status" value="1"/>
</dbReference>
<feature type="region of interest" description="Disordered" evidence="6">
    <location>
        <begin position="1"/>
        <end position="20"/>
    </location>
</feature>
<evidence type="ECO:0000256" key="1">
    <source>
        <dbReference type="ARBA" id="ARBA00022679"/>
    </source>
</evidence>
<dbReference type="PANTHER" id="PTHR47320:SF1">
    <property type="entry name" value="BIFUNCTIONAL URIDYLYLTRANSFERASE_URIDYLYL-REMOVING ENZYME"/>
    <property type="match status" value="1"/>
</dbReference>
<evidence type="ECO:0000313" key="8">
    <source>
        <dbReference type="EMBL" id="PRH75930.1"/>
    </source>
</evidence>
<dbReference type="Proteomes" id="UP000239322">
    <property type="component" value="Unassembled WGS sequence"/>
</dbReference>
<dbReference type="Pfam" id="PF08335">
    <property type="entry name" value="GlnD_UR_UTase"/>
    <property type="match status" value="1"/>
</dbReference>
<protein>
    <submittedName>
        <fullName evidence="8">[protein-PII] uridylyltransferase</fullName>
    </submittedName>
</protein>
<dbReference type="InterPro" id="IPR010043">
    <property type="entry name" value="UTase/UR"/>
</dbReference>
<evidence type="ECO:0000256" key="6">
    <source>
        <dbReference type="SAM" id="MobiDB-lite"/>
    </source>
</evidence>
<keyword evidence="9" id="KW-1185">Reference proteome</keyword>
<evidence type="ECO:0000256" key="4">
    <source>
        <dbReference type="ARBA" id="ARBA00022842"/>
    </source>
</evidence>
<organism evidence="8 9">
    <name type="scientific">Streptomyces solincola</name>
    <dbReference type="NCBI Taxonomy" id="2100817"/>
    <lineage>
        <taxon>Bacteria</taxon>
        <taxon>Bacillati</taxon>
        <taxon>Actinomycetota</taxon>
        <taxon>Actinomycetes</taxon>
        <taxon>Kitasatosporales</taxon>
        <taxon>Streptomycetaceae</taxon>
        <taxon>Streptomyces</taxon>
    </lineage>
</organism>
<dbReference type="SUPFAM" id="SSF81593">
    <property type="entry name" value="Nucleotidyltransferase substrate binding subunit/domain"/>
    <property type="match status" value="1"/>
</dbReference>
<evidence type="ECO:0000256" key="2">
    <source>
        <dbReference type="ARBA" id="ARBA00022695"/>
    </source>
</evidence>
<evidence type="ECO:0000256" key="3">
    <source>
        <dbReference type="ARBA" id="ARBA00022801"/>
    </source>
</evidence>
<keyword evidence="3" id="KW-0378">Hydrolase</keyword>
<keyword evidence="5" id="KW-0511">Multifunctional enzyme</keyword>
<accession>A0A2S9PND4</accession>
<proteinExistence type="predicted"/>
<keyword evidence="4" id="KW-0460">Magnesium</keyword>
<feature type="compositionally biased region" description="Low complexity" evidence="6">
    <location>
        <begin position="1"/>
        <end position="13"/>
    </location>
</feature>
<feature type="non-terminal residue" evidence="8">
    <location>
        <position position="314"/>
    </location>
</feature>
<name>A0A2S9PND4_9ACTN</name>
<dbReference type="GO" id="GO:0008773">
    <property type="term" value="F:[protein-PII] uridylyltransferase activity"/>
    <property type="evidence" value="ECO:0007669"/>
    <property type="project" value="InterPro"/>
</dbReference>
<reference evidence="8 9" key="1">
    <citation type="submission" date="2018-03" db="EMBL/GenBank/DDBJ databases">
        <title>Novel Streptomyces sp. from soil.</title>
        <authorList>
            <person name="Tan G.Y.A."/>
            <person name="Lee Z.Y."/>
        </authorList>
    </citation>
    <scope>NUCLEOTIDE SEQUENCE [LARGE SCALE GENOMIC DNA]</scope>
    <source>
        <strain evidence="8 9">ST5x</strain>
    </source>
</reference>
<keyword evidence="1 8" id="KW-0808">Transferase</keyword>
<dbReference type="PANTHER" id="PTHR47320">
    <property type="entry name" value="BIFUNCTIONAL URIDYLYLTRANSFERASE/URIDYLYL-REMOVING ENZYME"/>
    <property type="match status" value="1"/>
</dbReference>
<comment type="caution">
    <text evidence="8">The sequence shown here is derived from an EMBL/GenBank/DDBJ whole genome shotgun (WGS) entry which is preliminary data.</text>
</comment>
<dbReference type="SUPFAM" id="SSF81301">
    <property type="entry name" value="Nucleotidyltransferase"/>
    <property type="match status" value="1"/>
</dbReference>
<dbReference type="InterPro" id="IPR043519">
    <property type="entry name" value="NT_sf"/>
</dbReference>
<dbReference type="GO" id="GO:0016787">
    <property type="term" value="F:hydrolase activity"/>
    <property type="evidence" value="ECO:0007669"/>
    <property type="project" value="UniProtKB-KW"/>
</dbReference>
<evidence type="ECO:0000256" key="5">
    <source>
        <dbReference type="ARBA" id="ARBA00023268"/>
    </source>
</evidence>
<dbReference type="InterPro" id="IPR013546">
    <property type="entry name" value="PII_UdlTrfase/GS_AdlTrfase"/>
</dbReference>
<keyword evidence="2 8" id="KW-0548">Nucleotidyltransferase</keyword>
<evidence type="ECO:0000259" key="7">
    <source>
        <dbReference type="Pfam" id="PF08335"/>
    </source>
</evidence>
<gene>
    <name evidence="8" type="ORF">C6N75_28350</name>
</gene>
<dbReference type="AlphaFoldDB" id="A0A2S9PND4"/>
<sequence length="314" mass="34095">MTSADTTATTDGSEPGGYPAARLRLLREETRTGPPRRAALATLTDDWLAALFAAARPPRGTALVAVGGYGRAELSPRSDLDVLLLHDGTAKPDEIAAVADRVWYPVWDLGLALDHSVRTPAEARSTAADDLKVHLGLLDARHLAGDLGLTTALRTTILADWRNQAVKRLPALGELCRERAERHGELPYLLEGDLKEARGGLRDATALRAVAASWLADAPRAGLADARRRLLDTRDALHLTTGRATDRLALQEQDDVAKALGLLDADTLLRDVYEAARTIAYAQDTTWREVDRVLRARTARPRLRRLIGGRAQPA</sequence>
<dbReference type="EMBL" id="PVLV01000625">
    <property type="protein sequence ID" value="PRH75930.1"/>
    <property type="molecule type" value="Genomic_DNA"/>
</dbReference>
<dbReference type="CDD" id="cd05401">
    <property type="entry name" value="NT_GlnE_GlnD_like"/>
    <property type="match status" value="1"/>
</dbReference>
<feature type="domain" description="PII-uridylyltransferase/Glutamine-synthetase adenylyltransferase" evidence="7">
    <location>
        <begin position="209"/>
        <end position="281"/>
    </location>
</feature>